<dbReference type="PANTHER" id="PTHR48090">
    <property type="entry name" value="UNDECAPRENYL-PHOSPHATE 4-DEOXY-4-FORMAMIDO-L-ARABINOSE TRANSFERASE-RELATED"/>
    <property type="match status" value="1"/>
</dbReference>
<evidence type="ECO:0000313" key="1">
    <source>
        <dbReference type="EMBL" id="KKQ34938.1"/>
    </source>
</evidence>
<dbReference type="InterPro" id="IPR050256">
    <property type="entry name" value="Glycosyltransferase_2"/>
</dbReference>
<proteinExistence type="predicted"/>
<dbReference type="InterPro" id="IPR029044">
    <property type="entry name" value="Nucleotide-diphossugar_trans"/>
</dbReference>
<gene>
    <name evidence="1" type="ORF">US52_C0041G0009</name>
</gene>
<dbReference type="Gene3D" id="3.90.550.10">
    <property type="entry name" value="Spore Coat Polysaccharide Biosynthesis Protein SpsA, Chain A"/>
    <property type="match status" value="1"/>
</dbReference>
<dbReference type="AlphaFoldDB" id="A0A0G0GV80"/>
<reference evidence="1 2" key="1">
    <citation type="journal article" date="2015" name="Nature">
        <title>rRNA introns, odd ribosomes, and small enigmatic genomes across a large radiation of phyla.</title>
        <authorList>
            <person name="Brown C.T."/>
            <person name="Hug L.A."/>
            <person name="Thomas B.C."/>
            <person name="Sharon I."/>
            <person name="Castelle C.J."/>
            <person name="Singh A."/>
            <person name="Wilkins M.J."/>
            <person name="Williams K.H."/>
            <person name="Banfield J.F."/>
        </authorList>
    </citation>
    <scope>NUCLEOTIDE SEQUENCE [LARGE SCALE GENOMIC DNA]</scope>
</reference>
<organism evidence="1 2">
    <name type="scientific">candidate division WS6 bacterium GW2011_GWA2_37_6</name>
    <dbReference type="NCBI Taxonomy" id="1619087"/>
    <lineage>
        <taxon>Bacteria</taxon>
        <taxon>Candidatus Dojkabacteria</taxon>
    </lineage>
</organism>
<name>A0A0G0GV80_9BACT</name>
<sequence>METGYKAFKREVVKDIKLKAKKFDFEPEITAKILKRGYKIYEVPITYKSRSIKEGKKIGWKDGIEAVYYLIKYRFTD</sequence>
<comment type="caution">
    <text evidence="1">The sequence shown here is derived from an EMBL/GenBank/DDBJ whole genome shotgun (WGS) entry which is preliminary data.</text>
</comment>
<keyword evidence="1" id="KW-0808">Transferase</keyword>
<evidence type="ECO:0000313" key="2">
    <source>
        <dbReference type="Proteomes" id="UP000034852"/>
    </source>
</evidence>
<dbReference type="EMBL" id="LBTH01000041">
    <property type="protein sequence ID" value="KKQ34938.1"/>
    <property type="molecule type" value="Genomic_DNA"/>
</dbReference>
<dbReference type="GO" id="GO:0016740">
    <property type="term" value="F:transferase activity"/>
    <property type="evidence" value="ECO:0007669"/>
    <property type="project" value="UniProtKB-KW"/>
</dbReference>
<protein>
    <submittedName>
        <fullName evidence="1">Glycosyl transferase family 2</fullName>
    </submittedName>
</protein>
<dbReference type="PANTHER" id="PTHR48090:SF7">
    <property type="entry name" value="RFBJ PROTEIN"/>
    <property type="match status" value="1"/>
</dbReference>
<accession>A0A0G0GV80</accession>
<dbReference type="Proteomes" id="UP000034852">
    <property type="component" value="Unassembled WGS sequence"/>
</dbReference>